<evidence type="ECO:0000313" key="3">
    <source>
        <dbReference type="Proteomes" id="UP001597314"/>
    </source>
</evidence>
<name>A0ABW5ANE2_9BRAD</name>
<dbReference type="Proteomes" id="UP001597314">
    <property type="component" value="Unassembled WGS sequence"/>
</dbReference>
<sequence length="92" mass="10046">MNGASKPPGKDQVIVYEFSGEPPEGAIDGSIELLGDEDRADFERLRAEQAARGERPRRWRLGGAPPPRSGRKPEPDDPAGEDAPPDCPEVRR</sequence>
<protein>
    <submittedName>
        <fullName evidence="2">Uncharacterized protein</fullName>
    </submittedName>
</protein>
<reference evidence="3" key="1">
    <citation type="journal article" date="2019" name="Int. J. Syst. Evol. Microbiol.">
        <title>The Global Catalogue of Microorganisms (GCM) 10K type strain sequencing project: providing services to taxonomists for standard genome sequencing and annotation.</title>
        <authorList>
            <consortium name="The Broad Institute Genomics Platform"/>
            <consortium name="The Broad Institute Genome Sequencing Center for Infectious Disease"/>
            <person name="Wu L."/>
            <person name="Ma J."/>
        </authorList>
    </citation>
    <scope>NUCLEOTIDE SEQUENCE [LARGE SCALE GENOMIC DNA]</scope>
    <source>
        <strain evidence="3">CGMCC 1.6774</strain>
    </source>
</reference>
<accession>A0ABW5ANE2</accession>
<dbReference type="RefSeq" id="WP_378478747.1">
    <property type="nucleotide sequence ID" value="NZ_JBHUIW010000018.1"/>
</dbReference>
<evidence type="ECO:0000256" key="1">
    <source>
        <dbReference type="SAM" id="MobiDB-lite"/>
    </source>
</evidence>
<proteinExistence type="predicted"/>
<keyword evidence="3" id="KW-1185">Reference proteome</keyword>
<organism evidence="2 3">
    <name type="scientific">Rhodoplanes azumiensis</name>
    <dbReference type="NCBI Taxonomy" id="1897628"/>
    <lineage>
        <taxon>Bacteria</taxon>
        <taxon>Pseudomonadati</taxon>
        <taxon>Pseudomonadota</taxon>
        <taxon>Alphaproteobacteria</taxon>
        <taxon>Hyphomicrobiales</taxon>
        <taxon>Nitrobacteraceae</taxon>
        <taxon>Rhodoplanes</taxon>
    </lineage>
</organism>
<evidence type="ECO:0000313" key="2">
    <source>
        <dbReference type="EMBL" id="MFD2183592.1"/>
    </source>
</evidence>
<gene>
    <name evidence="2" type="ORF">ACFSOX_15660</name>
</gene>
<comment type="caution">
    <text evidence="2">The sequence shown here is derived from an EMBL/GenBank/DDBJ whole genome shotgun (WGS) entry which is preliminary data.</text>
</comment>
<dbReference type="EMBL" id="JBHUIW010000018">
    <property type="protein sequence ID" value="MFD2183592.1"/>
    <property type="molecule type" value="Genomic_DNA"/>
</dbReference>
<feature type="region of interest" description="Disordered" evidence="1">
    <location>
        <begin position="48"/>
        <end position="92"/>
    </location>
</feature>